<dbReference type="GO" id="GO:0003676">
    <property type="term" value="F:nucleic acid binding"/>
    <property type="evidence" value="ECO:0007669"/>
    <property type="project" value="InterPro"/>
</dbReference>
<gene>
    <name evidence="3" type="ORF">NYM_LOCUS13472</name>
</gene>
<accession>A0A5K1AQF5</accession>
<protein>
    <recommendedName>
        <fullName evidence="2">CCHC-type domain-containing protein</fullName>
    </recommendedName>
</protein>
<evidence type="ECO:0000256" key="1">
    <source>
        <dbReference type="PROSITE-ProRule" id="PRU00047"/>
    </source>
</evidence>
<sequence>MFTRSEIPDLSDTYNRLSRLAISLSQLAGVTSASALAVGSGRGQGTTYSVRGKGIGRGTADRGRFQCTYCGKMGHLEDRCWNKHGRPSSMSQGRGMVTKQGKSLTLLPMGFAQVATPMVESSLSSTVPETVIVGIDRVEYEEFLAHKAS</sequence>
<keyword evidence="1" id="KW-0862">Zinc</keyword>
<dbReference type="SUPFAM" id="SSF57756">
    <property type="entry name" value="Retrovirus zinc finger-like domains"/>
    <property type="match status" value="1"/>
</dbReference>
<dbReference type="InterPro" id="IPR001878">
    <property type="entry name" value="Znf_CCHC"/>
</dbReference>
<proteinExistence type="predicted"/>
<name>A0A5K1AQF5_9MAGN</name>
<dbReference type="AlphaFoldDB" id="A0A5K1AQF5"/>
<organism evidence="3">
    <name type="scientific">Nymphaea colorata</name>
    <name type="common">pocket water lily</name>
    <dbReference type="NCBI Taxonomy" id="210225"/>
    <lineage>
        <taxon>Eukaryota</taxon>
        <taxon>Viridiplantae</taxon>
        <taxon>Streptophyta</taxon>
        <taxon>Embryophyta</taxon>
        <taxon>Tracheophyta</taxon>
        <taxon>Spermatophyta</taxon>
        <taxon>Magnoliopsida</taxon>
        <taxon>Nymphaeales</taxon>
        <taxon>Nymphaeaceae</taxon>
        <taxon>Nymphaea</taxon>
    </lineage>
</organism>
<dbReference type="InterPro" id="IPR036875">
    <property type="entry name" value="Znf_CCHC_sf"/>
</dbReference>
<dbReference type="Gene3D" id="4.10.60.10">
    <property type="entry name" value="Zinc finger, CCHC-type"/>
    <property type="match status" value="1"/>
</dbReference>
<evidence type="ECO:0000313" key="3">
    <source>
        <dbReference type="EMBL" id="VVW04176.1"/>
    </source>
</evidence>
<dbReference type="GO" id="GO:0008270">
    <property type="term" value="F:zinc ion binding"/>
    <property type="evidence" value="ECO:0007669"/>
    <property type="project" value="UniProtKB-KW"/>
</dbReference>
<keyword evidence="1" id="KW-0479">Metal-binding</keyword>
<dbReference type="EMBL" id="LR721780">
    <property type="protein sequence ID" value="VVW04176.1"/>
    <property type="molecule type" value="Genomic_DNA"/>
</dbReference>
<dbReference type="Gramene" id="NC2G0190090.1">
    <property type="protein sequence ID" value="NC2G0190090.1:cds"/>
    <property type="gene ID" value="NC2G0190090"/>
</dbReference>
<dbReference type="PROSITE" id="PS50158">
    <property type="entry name" value="ZF_CCHC"/>
    <property type="match status" value="1"/>
</dbReference>
<reference evidence="3" key="1">
    <citation type="submission" date="2019-09" db="EMBL/GenBank/DDBJ databases">
        <authorList>
            <person name="Zhang L."/>
        </authorList>
    </citation>
    <scope>NUCLEOTIDE SEQUENCE</scope>
</reference>
<keyword evidence="1" id="KW-0863">Zinc-finger</keyword>
<evidence type="ECO:0000259" key="2">
    <source>
        <dbReference type="PROSITE" id="PS50158"/>
    </source>
</evidence>
<feature type="domain" description="CCHC-type" evidence="2">
    <location>
        <begin position="67"/>
        <end position="80"/>
    </location>
</feature>